<feature type="domain" description="SMEK" evidence="2">
    <location>
        <begin position="10"/>
        <end position="150"/>
    </location>
</feature>
<dbReference type="EMBL" id="LT629750">
    <property type="protein sequence ID" value="SDT42495.1"/>
    <property type="molecule type" value="Genomic_DNA"/>
</dbReference>
<dbReference type="InterPro" id="IPR047740">
    <property type="entry name" value="SMEK_dom"/>
</dbReference>
<dbReference type="AlphaFoldDB" id="A0A1H2A936"/>
<evidence type="ECO:0000256" key="1">
    <source>
        <dbReference type="SAM" id="MobiDB-lite"/>
    </source>
</evidence>
<feature type="compositionally biased region" description="Acidic residues" evidence="1">
    <location>
        <begin position="455"/>
        <end position="467"/>
    </location>
</feature>
<evidence type="ECO:0000313" key="4">
    <source>
        <dbReference type="Proteomes" id="UP000243904"/>
    </source>
</evidence>
<proteinExistence type="predicted"/>
<sequence length="476" mass="54206">MRQLEVENQLRDVVSRIIVQVELATSQGRTDINLALEDAFIPILKSVYNLPHLTNLNRKQKNFPGIDLGDDHDRVAFQITSTTTLEKVKFTVQQFMDRAYYNTFDELFILMLGKKQSSYSQASVNGLLTDQFAFNCKKHIIDLGDILGQVTALRLAAQERVLSEFKRILGEVDAYISFSSESIAAPTAITSNLQMIKLPEAVYVAELTIDDKKVIAQGKAKLNYGGKARSRKSVVKMALLLNDVETDAWVCHDNKLFSFHDIEQCGLISVVDAGSVERLNVSDLAESPELDNVNILKQLLSAETREQLKQRHVRMHNKDGFFFFGPTEEGQLERRETWIGKRTAIRRVFEVKYQRKDPSKVAHQKHFSFDLTFTKLGDDWYAQIVPSWYYSYDGYRQSRWHDELLSAQKRLEHNATVRNMVRFVAYFLSGASKNEDEDHGLRFLSLVEFNVQDADEAEPVGDDDEDDTKVAGGTAA</sequence>
<keyword evidence="4" id="KW-1185">Reference proteome</keyword>
<accession>A0A1H2A936</accession>
<name>A0A1H2A936_9BRAD</name>
<dbReference type="NCBIfam" id="NF033859">
    <property type="entry name" value="SMEK_N"/>
    <property type="match status" value="1"/>
</dbReference>
<dbReference type="Pfam" id="PF21941">
    <property type="entry name" value="SMEK_N"/>
    <property type="match status" value="1"/>
</dbReference>
<protein>
    <recommendedName>
        <fullName evidence="2">SMEK domain-containing protein</fullName>
    </recommendedName>
</protein>
<gene>
    <name evidence="3" type="ORF">SAMN05444158_5983</name>
</gene>
<evidence type="ECO:0000313" key="3">
    <source>
        <dbReference type="EMBL" id="SDT42495.1"/>
    </source>
</evidence>
<dbReference type="RefSeq" id="WP_146689869.1">
    <property type="nucleotide sequence ID" value="NZ_LT629750.1"/>
</dbReference>
<feature type="region of interest" description="Disordered" evidence="1">
    <location>
        <begin position="455"/>
        <end position="476"/>
    </location>
</feature>
<evidence type="ECO:0000259" key="2">
    <source>
        <dbReference type="Pfam" id="PF21941"/>
    </source>
</evidence>
<organism evidence="3 4">
    <name type="scientific">Bradyrhizobium canariense</name>
    <dbReference type="NCBI Taxonomy" id="255045"/>
    <lineage>
        <taxon>Bacteria</taxon>
        <taxon>Pseudomonadati</taxon>
        <taxon>Pseudomonadota</taxon>
        <taxon>Alphaproteobacteria</taxon>
        <taxon>Hyphomicrobiales</taxon>
        <taxon>Nitrobacteraceae</taxon>
        <taxon>Bradyrhizobium</taxon>
    </lineage>
</organism>
<reference evidence="4" key="1">
    <citation type="submission" date="2016-10" db="EMBL/GenBank/DDBJ databases">
        <authorList>
            <person name="Varghese N."/>
            <person name="Submissions S."/>
        </authorList>
    </citation>
    <scope>NUCLEOTIDE SEQUENCE [LARGE SCALE GENOMIC DNA]</scope>
    <source>
        <strain evidence="4">GAS369</strain>
    </source>
</reference>
<dbReference type="Proteomes" id="UP000243904">
    <property type="component" value="Chromosome I"/>
</dbReference>